<reference evidence="1 2" key="1">
    <citation type="journal article" date="2022" name="Plant J.">
        <title>Chromosome-level genome of Camellia lanceoleosa provides a valuable resource for understanding genome evolution and self-incompatibility.</title>
        <authorList>
            <person name="Gong W."/>
            <person name="Xiao S."/>
            <person name="Wang L."/>
            <person name="Liao Z."/>
            <person name="Chang Y."/>
            <person name="Mo W."/>
            <person name="Hu G."/>
            <person name="Li W."/>
            <person name="Zhao G."/>
            <person name="Zhu H."/>
            <person name="Hu X."/>
            <person name="Ji K."/>
            <person name="Xiang X."/>
            <person name="Song Q."/>
            <person name="Yuan D."/>
            <person name="Jin S."/>
            <person name="Zhang L."/>
        </authorList>
    </citation>
    <scope>NUCLEOTIDE SEQUENCE [LARGE SCALE GENOMIC DNA]</scope>
    <source>
        <strain evidence="1">SQ_2022a</strain>
    </source>
</reference>
<dbReference type="EMBL" id="CM045762">
    <property type="protein sequence ID" value="KAI8012270.1"/>
    <property type="molecule type" value="Genomic_DNA"/>
</dbReference>
<keyword evidence="2" id="KW-1185">Reference proteome</keyword>
<name>A0ACC0HIJ6_9ERIC</name>
<proteinExistence type="predicted"/>
<dbReference type="Proteomes" id="UP001060215">
    <property type="component" value="Chromosome 5"/>
</dbReference>
<evidence type="ECO:0000313" key="1">
    <source>
        <dbReference type="EMBL" id="KAI8012270.1"/>
    </source>
</evidence>
<comment type="caution">
    <text evidence="1">The sequence shown here is derived from an EMBL/GenBank/DDBJ whole genome shotgun (WGS) entry which is preliminary data.</text>
</comment>
<accession>A0ACC0HIJ6</accession>
<organism evidence="1 2">
    <name type="scientific">Camellia lanceoleosa</name>
    <dbReference type="NCBI Taxonomy" id="1840588"/>
    <lineage>
        <taxon>Eukaryota</taxon>
        <taxon>Viridiplantae</taxon>
        <taxon>Streptophyta</taxon>
        <taxon>Embryophyta</taxon>
        <taxon>Tracheophyta</taxon>
        <taxon>Spermatophyta</taxon>
        <taxon>Magnoliopsida</taxon>
        <taxon>eudicotyledons</taxon>
        <taxon>Gunneridae</taxon>
        <taxon>Pentapetalae</taxon>
        <taxon>asterids</taxon>
        <taxon>Ericales</taxon>
        <taxon>Theaceae</taxon>
        <taxon>Camellia</taxon>
    </lineage>
</organism>
<evidence type="ECO:0000313" key="2">
    <source>
        <dbReference type="Proteomes" id="UP001060215"/>
    </source>
</evidence>
<protein>
    <submittedName>
        <fullName evidence="1">Uncharacterized protein</fullName>
    </submittedName>
</protein>
<sequence length="84" mass="9132">MVCTELDNHMGSGNSIKNDRGEKVEITPSHGFVSSLLIQLTNTVAEQEKVDISPSNGFVILVIQPTILLRIILIANAHSVIHVN</sequence>
<gene>
    <name evidence="1" type="ORF">LOK49_LG06G01302</name>
</gene>